<keyword evidence="12" id="KW-1185">Reference proteome</keyword>
<dbReference type="Pfam" id="PF04290">
    <property type="entry name" value="DctQ"/>
    <property type="match status" value="1"/>
</dbReference>
<dbReference type="AlphaFoldDB" id="A0A1N6GI12"/>
<evidence type="ECO:0000256" key="4">
    <source>
        <dbReference type="ARBA" id="ARBA00022519"/>
    </source>
</evidence>
<dbReference type="InterPro" id="IPR055348">
    <property type="entry name" value="DctQ"/>
</dbReference>
<feature type="transmembrane region" description="Helical" evidence="9">
    <location>
        <begin position="12"/>
        <end position="39"/>
    </location>
</feature>
<name>A0A1N6GI12_9RHOB</name>
<evidence type="ECO:0000256" key="2">
    <source>
        <dbReference type="ARBA" id="ARBA00022448"/>
    </source>
</evidence>
<evidence type="ECO:0000256" key="3">
    <source>
        <dbReference type="ARBA" id="ARBA00022475"/>
    </source>
</evidence>
<dbReference type="Proteomes" id="UP000184932">
    <property type="component" value="Unassembled WGS sequence"/>
</dbReference>
<proteinExistence type="inferred from homology"/>
<gene>
    <name evidence="11" type="ORF">SAMN05444002_2500</name>
</gene>
<evidence type="ECO:0000256" key="6">
    <source>
        <dbReference type="ARBA" id="ARBA00022989"/>
    </source>
</evidence>
<sequence>MTLNRRAPGVTGLLDAALTWVALVGGGLTLAFMTLFSVWNVLIMRKALNSPIVGAEDLLILSLVVIVALAIPFGARSGAHIEIEVLDSVMSQGFARWSMVLVKLLALALLLVMARQLWHAGDSAEKFGETTQQLLISYQPFYYALAVSIALYALVLVLDIVRLARGGQIKPLKIDGDLQ</sequence>
<protein>
    <recommendedName>
        <fullName evidence="9">TRAP transporter small permease protein</fullName>
    </recommendedName>
</protein>
<dbReference type="EMBL" id="FSRL01000001">
    <property type="protein sequence ID" value="SIO07147.1"/>
    <property type="molecule type" value="Genomic_DNA"/>
</dbReference>
<dbReference type="RefSeq" id="WP_074256511.1">
    <property type="nucleotide sequence ID" value="NZ_FSRL01000001.1"/>
</dbReference>
<evidence type="ECO:0000256" key="9">
    <source>
        <dbReference type="RuleBase" id="RU369079"/>
    </source>
</evidence>
<dbReference type="GO" id="GO:0022857">
    <property type="term" value="F:transmembrane transporter activity"/>
    <property type="evidence" value="ECO:0007669"/>
    <property type="project" value="UniProtKB-UniRule"/>
</dbReference>
<keyword evidence="3" id="KW-1003">Cell membrane</keyword>
<evidence type="ECO:0000256" key="7">
    <source>
        <dbReference type="ARBA" id="ARBA00023136"/>
    </source>
</evidence>
<dbReference type="PANTHER" id="PTHR35011:SF2">
    <property type="entry name" value="2,3-DIKETO-L-GULONATE TRAP TRANSPORTER SMALL PERMEASE PROTEIN YIAM"/>
    <property type="match status" value="1"/>
</dbReference>
<comment type="similarity">
    <text evidence="8 9">Belongs to the TRAP transporter small permease family.</text>
</comment>
<evidence type="ECO:0000259" key="10">
    <source>
        <dbReference type="Pfam" id="PF04290"/>
    </source>
</evidence>
<feature type="transmembrane region" description="Helical" evidence="9">
    <location>
        <begin position="141"/>
        <end position="161"/>
    </location>
</feature>
<keyword evidence="6 9" id="KW-1133">Transmembrane helix</keyword>
<reference evidence="12" key="1">
    <citation type="submission" date="2016-11" db="EMBL/GenBank/DDBJ databases">
        <authorList>
            <person name="Varghese N."/>
            <person name="Submissions S."/>
        </authorList>
    </citation>
    <scope>NUCLEOTIDE SEQUENCE [LARGE SCALE GENOMIC DNA]</scope>
    <source>
        <strain evidence="12">DSM 29440</strain>
    </source>
</reference>
<feature type="transmembrane region" description="Helical" evidence="9">
    <location>
        <begin position="100"/>
        <end position="121"/>
    </location>
</feature>
<keyword evidence="4 9" id="KW-0997">Cell inner membrane</keyword>
<keyword evidence="7 9" id="KW-0472">Membrane</keyword>
<keyword evidence="5 9" id="KW-0812">Transmembrane</keyword>
<feature type="domain" description="Tripartite ATP-independent periplasmic transporters DctQ component" evidence="10">
    <location>
        <begin position="34"/>
        <end position="165"/>
    </location>
</feature>
<dbReference type="GO" id="GO:0005886">
    <property type="term" value="C:plasma membrane"/>
    <property type="evidence" value="ECO:0007669"/>
    <property type="project" value="UniProtKB-SubCell"/>
</dbReference>
<evidence type="ECO:0000256" key="1">
    <source>
        <dbReference type="ARBA" id="ARBA00004429"/>
    </source>
</evidence>
<accession>A0A1N6GI12</accession>
<feature type="transmembrane region" description="Helical" evidence="9">
    <location>
        <begin position="59"/>
        <end position="79"/>
    </location>
</feature>
<dbReference type="GO" id="GO:0015740">
    <property type="term" value="P:C4-dicarboxylate transport"/>
    <property type="evidence" value="ECO:0007669"/>
    <property type="project" value="TreeGrafter"/>
</dbReference>
<evidence type="ECO:0000256" key="8">
    <source>
        <dbReference type="ARBA" id="ARBA00038436"/>
    </source>
</evidence>
<dbReference type="STRING" id="1217970.SAMN05444002_2500"/>
<comment type="subcellular location">
    <subcellularLocation>
        <location evidence="1 9">Cell inner membrane</location>
        <topology evidence="1 9">Multi-pass membrane protein</topology>
    </subcellularLocation>
</comment>
<evidence type="ECO:0000313" key="11">
    <source>
        <dbReference type="EMBL" id="SIO07147.1"/>
    </source>
</evidence>
<dbReference type="PANTHER" id="PTHR35011">
    <property type="entry name" value="2,3-DIKETO-L-GULONATE TRAP TRANSPORTER SMALL PERMEASE PROTEIN YIAM"/>
    <property type="match status" value="1"/>
</dbReference>
<organism evidence="11 12">
    <name type="scientific">Vannielia litorea</name>
    <dbReference type="NCBI Taxonomy" id="1217970"/>
    <lineage>
        <taxon>Bacteria</taxon>
        <taxon>Pseudomonadati</taxon>
        <taxon>Pseudomonadota</taxon>
        <taxon>Alphaproteobacteria</taxon>
        <taxon>Rhodobacterales</taxon>
        <taxon>Paracoccaceae</taxon>
        <taxon>Vannielia</taxon>
    </lineage>
</organism>
<comment type="function">
    <text evidence="9">Part of the tripartite ATP-independent periplasmic (TRAP) transport system.</text>
</comment>
<dbReference type="InterPro" id="IPR007387">
    <property type="entry name" value="TRAP_DctQ"/>
</dbReference>
<evidence type="ECO:0000256" key="5">
    <source>
        <dbReference type="ARBA" id="ARBA00022692"/>
    </source>
</evidence>
<keyword evidence="2 9" id="KW-0813">Transport</keyword>
<evidence type="ECO:0000313" key="12">
    <source>
        <dbReference type="Proteomes" id="UP000184932"/>
    </source>
</evidence>
<comment type="subunit">
    <text evidence="9">The complex comprises the extracytoplasmic solute receptor protein and the two transmembrane proteins.</text>
</comment>